<sequence length="262" mass="30066">MNDGITSLLEKREWEYLTQNLRLTTEVSSEREFSIASSDLLDEELCGNYLDRLTAVFESPSRKVTASMLAKRYAFMVVSPSLYAMSMFDKGLKLPLKDSHIESGFRNEAWLPSLRLSKMEFTEPADRDSYRHRELWRDAVVRSIFADHLAPLWGALSKAANIPKTILWENTAVYVYFLYETRIAGEAEGARKAVVEKDFDYLLNAPAELFGESRNPLSQFYSPKLVVEGSDKPVRMRKTCCQYYTTSKERHYCNSCPCKSSP</sequence>
<organism evidence="2 3">
    <name type="scientific">Fontibacillus solani</name>
    <dbReference type="NCBI Taxonomy" id="1572857"/>
    <lineage>
        <taxon>Bacteria</taxon>
        <taxon>Bacillati</taxon>
        <taxon>Bacillota</taxon>
        <taxon>Bacilli</taxon>
        <taxon>Bacillales</taxon>
        <taxon>Paenibacillaceae</taxon>
        <taxon>Fontibacillus</taxon>
    </lineage>
</organism>
<evidence type="ECO:0000313" key="2">
    <source>
        <dbReference type="EMBL" id="MBA9083724.1"/>
    </source>
</evidence>
<evidence type="ECO:0000313" key="3">
    <source>
        <dbReference type="Proteomes" id="UP000567067"/>
    </source>
</evidence>
<dbReference type="RefSeq" id="WP_182533880.1">
    <property type="nucleotide sequence ID" value="NZ_JACJIP010000001.1"/>
</dbReference>
<dbReference type="Proteomes" id="UP000567067">
    <property type="component" value="Unassembled WGS sequence"/>
</dbReference>
<accession>A0A7W3SPJ5</accession>
<proteinExistence type="predicted"/>
<protein>
    <submittedName>
        <fullName evidence="2">Ferric iron reductase protein FhuF</fullName>
    </submittedName>
</protein>
<evidence type="ECO:0000259" key="1">
    <source>
        <dbReference type="Pfam" id="PF06276"/>
    </source>
</evidence>
<dbReference type="InterPro" id="IPR022770">
    <property type="entry name" value="IucA/IucC-like_C"/>
</dbReference>
<comment type="caution">
    <text evidence="2">The sequence shown here is derived from an EMBL/GenBank/DDBJ whole genome shotgun (WGS) entry which is preliminary data.</text>
</comment>
<dbReference type="AlphaFoldDB" id="A0A7W3SPJ5"/>
<dbReference type="GO" id="GO:0003824">
    <property type="term" value="F:catalytic activity"/>
    <property type="evidence" value="ECO:0007669"/>
    <property type="project" value="UniProtKB-ARBA"/>
</dbReference>
<name>A0A7W3SPJ5_9BACL</name>
<feature type="domain" description="Aerobactin siderophore biosynthesis IucA/IucC-like C-terminal" evidence="1">
    <location>
        <begin position="68"/>
        <end position="200"/>
    </location>
</feature>
<gene>
    <name evidence="2" type="ORF">FHR92_000167</name>
</gene>
<keyword evidence="3" id="KW-1185">Reference proteome</keyword>
<reference evidence="2 3" key="1">
    <citation type="submission" date="2020-08" db="EMBL/GenBank/DDBJ databases">
        <title>Genomic Encyclopedia of Type Strains, Phase III (KMG-III): the genomes of soil and plant-associated and newly described type strains.</title>
        <authorList>
            <person name="Whitman W."/>
        </authorList>
    </citation>
    <scope>NUCLEOTIDE SEQUENCE [LARGE SCALE GENOMIC DNA]</scope>
    <source>
        <strain evidence="2 3">CECT 8693</strain>
    </source>
</reference>
<dbReference type="EMBL" id="JACJIP010000001">
    <property type="protein sequence ID" value="MBA9083724.1"/>
    <property type="molecule type" value="Genomic_DNA"/>
</dbReference>
<dbReference type="Pfam" id="PF06276">
    <property type="entry name" value="FhuF"/>
    <property type="match status" value="1"/>
</dbReference>